<organism evidence="1">
    <name type="scientific">Siphoviridae sp. ctvyM23</name>
    <dbReference type="NCBI Taxonomy" id="2826514"/>
    <lineage>
        <taxon>Viruses</taxon>
        <taxon>Duplodnaviria</taxon>
        <taxon>Heunggongvirae</taxon>
        <taxon>Uroviricota</taxon>
        <taxon>Caudoviricetes</taxon>
    </lineage>
</organism>
<protein>
    <submittedName>
        <fullName evidence="1">Uncharacterized protein</fullName>
    </submittedName>
</protein>
<reference evidence="1" key="1">
    <citation type="journal article" date="2021" name="Proc. Natl. Acad. Sci. U.S.A.">
        <title>A Catalog of Tens of Thousands of Viruses from Human Metagenomes Reveals Hidden Associations with Chronic Diseases.</title>
        <authorList>
            <person name="Tisza M.J."/>
            <person name="Buck C.B."/>
        </authorList>
    </citation>
    <scope>NUCLEOTIDE SEQUENCE</scope>
    <source>
        <strain evidence="1">CtvyM23</strain>
    </source>
</reference>
<evidence type="ECO:0000313" key="1">
    <source>
        <dbReference type="EMBL" id="DAD81863.1"/>
    </source>
</evidence>
<accession>A0A8S5MIJ3</accession>
<name>A0A8S5MIJ3_9CAUD</name>
<dbReference type="EMBL" id="BK014908">
    <property type="protein sequence ID" value="DAD81863.1"/>
    <property type="molecule type" value="Genomic_DNA"/>
</dbReference>
<proteinExistence type="predicted"/>
<sequence length="67" mass="7694">MKVRNPEYSVYLKKDKYIKDFSSSVSKQVKNQILAENLVRIDKVNDPLQRRILSSALLVGVDKNGSR</sequence>